<name>J3NZG4_GAET3</name>
<feature type="domain" description="MYND-type" evidence="5">
    <location>
        <begin position="12"/>
        <end position="49"/>
    </location>
</feature>
<keyword evidence="1" id="KW-0479">Metal-binding</keyword>
<protein>
    <recommendedName>
        <fullName evidence="5">MYND-type domain-containing protein</fullName>
    </recommendedName>
</protein>
<dbReference type="GeneID" id="20347121"/>
<dbReference type="VEuPathDB" id="FungiDB:GGTG_06663"/>
<dbReference type="InterPro" id="IPR002893">
    <property type="entry name" value="Znf_MYND"/>
</dbReference>
<reference evidence="6" key="3">
    <citation type="submission" date="2010-09" db="EMBL/GenBank/DDBJ databases">
        <title>Annotation of Gaeumannomyces graminis var. tritici R3-111a-1.</title>
        <authorList>
            <consortium name="The Broad Institute Genome Sequencing Platform"/>
            <person name="Ma L.-J."/>
            <person name="Dead R."/>
            <person name="Young S.K."/>
            <person name="Zeng Q."/>
            <person name="Gargeya S."/>
            <person name="Fitzgerald M."/>
            <person name="Haas B."/>
            <person name="Abouelleil A."/>
            <person name="Alvarado L."/>
            <person name="Arachchi H.M."/>
            <person name="Berlin A."/>
            <person name="Brown A."/>
            <person name="Chapman S.B."/>
            <person name="Chen Z."/>
            <person name="Dunbar C."/>
            <person name="Freedman E."/>
            <person name="Gearin G."/>
            <person name="Gellesch M."/>
            <person name="Goldberg J."/>
            <person name="Griggs A."/>
            <person name="Gujja S."/>
            <person name="Heiman D."/>
            <person name="Howarth C."/>
            <person name="Larson L."/>
            <person name="Lui A."/>
            <person name="MacDonald P.J.P."/>
            <person name="Mehta T."/>
            <person name="Montmayeur A."/>
            <person name="Murphy C."/>
            <person name="Neiman D."/>
            <person name="Pearson M."/>
            <person name="Priest M."/>
            <person name="Roberts A."/>
            <person name="Saif S."/>
            <person name="Shea T."/>
            <person name="Shenoy N."/>
            <person name="Sisk P."/>
            <person name="Stolte C."/>
            <person name="Sykes S."/>
            <person name="Yandava C."/>
            <person name="Wortman J."/>
            <person name="Nusbaum C."/>
            <person name="Birren B."/>
        </authorList>
    </citation>
    <scope>NUCLEOTIDE SEQUENCE</scope>
    <source>
        <strain evidence="6">R3-111a-1</strain>
    </source>
</reference>
<dbReference type="RefSeq" id="XP_009222747.1">
    <property type="nucleotide sequence ID" value="XM_009224483.1"/>
</dbReference>
<dbReference type="EnsemblFungi" id="EJT76747">
    <property type="protein sequence ID" value="EJT76747"/>
    <property type="gene ID" value="GGTG_06663"/>
</dbReference>
<dbReference type="HOGENOM" id="CLU_026792_0_0_1"/>
<dbReference type="PROSITE" id="PS01360">
    <property type="entry name" value="ZF_MYND_1"/>
    <property type="match status" value="1"/>
</dbReference>
<dbReference type="OrthoDB" id="5952526at2759"/>
<sequence length="554" mass="61356">METPFSLAPRGCAACPSNSGLLRCGGCLVVHYCSKEHQIEHRQKHKTSCVAIKKTREALQREEAKLRANPGDMFTPADVFNTGVGMFWGILDTRDYMRARFAAADALLKINNVDAVQASLDHLTDMLRLCRSDNLGVRDTVPFLMLRLGQEQECYDFIKWWAATAQQGHYDWADTSAPHLDIRNANPFEDVDIIPVGGDLAHLVALTLLKIRLFLDLSAFEDDELMHENRIPDPSEFLRPVGKLVKAKVKNMEAHQIPPMSEELARQYRKLCNVVHDKNPNFWDLLHEDGEPSPPAMFSPGSPEEAELVFFHSKRAWNESEDADVMVEAETSKFTTVYRSPPGTTGSVQVNASGSAGGARRILLLCLENEGLFDSVHGGLVTRLNSKTSVQRASSTQGALAKLGETPPPPIIFIADGAISRETKLWQRVIDRLRGGATVILGGLFSSMTRPSDVERMFSMVGLPWKVGTYTRETTKLRKGVLDRTATAGLPVEYSQKAVFLQNVDKAARLYVREDKETDVAVAFAKVENGRLAFIGDVNREEGSAKVIMAMCGP</sequence>
<keyword evidence="8" id="KW-1185">Reference proteome</keyword>
<dbReference type="GO" id="GO:0008270">
    <property type="term" value="F:zinc ion binding"/>
    <property type="evidence" value="ECO:0007669"/>
    <property type="project" value="UniProtKB-KW"/>
</dbReference>
<dbReference type="AlphaFoldDB" id="J3NZG4"/>
<gene>
    <name evidence="7" type="primary">20347121</name>
    <name evidence="6" type="ORF">GGTG_06663</name>
</gene>
<evidence type="ECO:0000256" key="1">
    <source>
        <dbReference type="ARBA" id="ARBA00022723"/>
    </source>
</evidence>
<evidence type="ECO:0000313" key="6">
    <source>
        <dbReference type="EMBL" id="EJT76747.1"/>
    </source>
</evidence>
<evidence type="ECO:0000256" key="3">
    <source>
        <dbReference type="ARBA" id="ARBA00022833"/>
    </source>
</evidence>
<dbReference type="EMBL" id="GL385397">
    <property type="protein sequence ID" value="EJT76747.1"/>
    <property type="molecule type" value="Genomic_DNA"/>
</dbReference>
<evidence type="ECO:0000256" key="4">
    <source>
        <dbReference type="PROSITE-ProRule" id="PRU00134"/>
    </source>
</evidence>
<reference evidence="6" key="2">
    <citation type="submission" date="2010-07" db="EMBL/GenBank/DDBJ databases">
        <authorList>
            <consortium name="The Broad Institute Genome Sequencing Platform"/>
            <consortium name="Broad Institute Genome Sequencing Center for Infectious Disease"/>
            <person name="Ma L.-J."/>
            <person name="Dead R."/>
            <person name="Young S."/>
            <person name="Zeng Q."/>
            <person name="Koehrsen M."/>
            <person name="Alvarado L."/>
            <person name="Berlin A."/>
            <person name="Chapman S.B."/>
            <person name="Chen Z."/>
            <person name="Freedman E."/>
            <person name="Gellesch M."/>
            <person name="Goldberg J."/>
            <person name="Griggs A."/>
            <person name="Gujja S."/>
            <person name="Heilman E.R."/>
            <person name="Heiman D."/>
            <person name="Hepburn T."/>
            <person name="Howarth C."/>
            <person name="Jen D."/>
            <person name="Larson L."/>
            <person name="Mehta T."/>
            <person name="Neiman D."/>
            <person name="Pearson M."/>
            <person name="Roberts A."/>
            <person name="Saif S."/>
            <person name="Shea T."/>
            <person name="Shenoy N."/>
            <person name="Sisk P."/>
            <person name="Stolte C."/>
            <person name="Sykes S."/>
            <person name="Walk T."/>
            <person name="White J."/>
            <person name="Yandava C."/>
            <person name="Haas B."/>
            <person name="Nusbaum C."/>
            <person name="Birren B."/>
        </authorList>
    </citation>
    <scope>NUCLEOTIDE SEQUENCE</scope>
    <source>
        <strain evidence="6">R3-111a-1</strain>
    </source>
</reference>
<reference evidence="7" key="5">
    <citation type="submission" date="2018-04" db="UniProtKB">
        <authorList>
            <consortium name="EnsemblFungi"/>
        </authorList>
    </citation>
    <scope>IDENTIFICATION</scope>
    <source>
        <strain evidence="7">R3-111a-1</strain>
    </source>
</reference>
<dbReference type="STRING" id="644352.J3NZG4"/>
<dbReference type="PROSITE" id="PS50865">
    <property type="entry name" value="ZF_MYND_2"/>
    <property type="match status" value="1"/>
</dbReference>
<reference evidence="8" key="1">
    <citation type="submission" date="2010-07" db="EMBL/GenBank/DDBJ databases">
        <title>The genome sequence of Gaeumannomyces graminis var. tritici strain R3-111a-1.</title>
        <authorList>
            <consortium name="The Broad Institute Genome Sequencing Platform"/>
            <person name="Ma L.-J."/>
            <person name="Dead R."/>
            <person name="Young S."/>
            <person name="Zeng Q."/>
            <person name="Koehrsen M."/>
            <person name="Alvarado L."/>
            <person name="Berlin A."/>
            <person name="Chapman S.B."/>
            <person name="Chen Z."/>
            <person name="Freedman E."/>
            <person name="Gellesch M."/>
            <person name="Goldberg J."/>
            <person name="Griggs A."/>
            <person name="Gujja S."/>
            <person name="Heilman E.R."/>
            <person name="Heiman D."/>
            <person name="Hepburn T."/>
            <person name="Howarth C."/>
            <person name="Jen D."/>
            <person name="Larson L."/>
            <person name="Mehta T."/>
            <person name="Neiman D."/>
            <person name="Pearson M."/>
            <person name="Roberts A."/>
            <person name="Saif S."/>
            <person name="Shea T."/>
            <person name="Shenoy N."/>
            <person name="Sisk P."/>
            <person name="Stolte C."/>
            <person name="Sykes S."/>
            <person name="Walk T."/>
            <person name="White J."/>
            <person name="Yandava C."/>
            <person name="Haas B."/>
            <person name="Nusbaum C."/>
            <person name="Birren B."/>
        </authorList>
    </citation>
    <scope>NUCLEOTIDE SEQUENCE [LARGE SCALE GENOMIC DNA]</scope>
    <source>
        <strain evidence="8">R3-111a-1</strain>
    </source>
</reference>
<evidence type="ECO:0000259" key="5">
    <source>
        <dbReference type="PROSITE" id="PS50865"/>
    </source>
</evidence>
<dbReference type="Pfam" id="PF01753">
    <property type="entry name" value="zf-MYND"/>
    <property type="match status" value="1"/>
</dbReference>
<dbReference type="Proteomes" id="UP000006039">
    <property type="component" value="Unassembled WGS sequence"/>
</dbReference>
<proteinExistence type="predicted"/>
<evidence type="ECO:0000313" key="8">
    <source>
        <dbReference type="Proteomes" id="UP000006039"/>
    </source>
</evidence>
<dbReference type="eggNOG" id="ENOG502RYG3">
    <property type="taxonomic scope" value="Eukaryota"/>
</dbReference>
<dbReference type="Gene3D" id="6.10.140.2220">
    <property type="match status" value="1"/>
</dbReference>
<organism evidence="6">
    <name type="scientific">Gaeumannomyces tritici (strain R3-111a-1)</name>
    <name type="common">Wheat and barley take-all root rot fungus</name>
    <name type="synonym">Gaeumannomyces graminis var. tritici</name>
    <dbReference type="NCBI Taxonomy" id="644352"/>
    <lineage>
        <taxon>Eukaryota</taxon>
        <taxon>Fungi</taxon>
        <taxon>Dikarya</taxon>
        <taxon>Ascomycota</taxon>
        <taxon>Pezizomycotina</taxon>
        <taxon>Sordariomycetes</taxon>
        <taxon>Sordariomycetidae</taxon>
        <taxon>Magnaporthales</taxon>
        <taxon>Magnaporthaceae</taxon>
        <taxon>Gaeumannomyces</taxon>
    </lineage>
</organism>
<accession>J3NZG4</accession>
<reference evidence="7" key="4">
    <citation type="journal article" date="2015" name="G3 (Bethesda)">
        <title>Genome sequences of three phytopathogenic species of the Magnaporthaceae family of fungi.</title>
        <authorList>
            <person name="Okagaki L.H."/>
            <person name="Nunes C.C."/>
            <person name="Sailsbery J."/>
            <person name="Clay B."/>
            <person name="Brown D."/>
            <person name="John T."/>
            <person name="Oh Y."/>
            <person name="Young N."/>
            <person name="Fitzgerald M."/>
            <person name="Haas B.J."/>
            <person name="Zeng Q."/>
            <person name="Young S."/>
            <person name="Adiconis X."/>
            <person name="Fan L."/>
            <person name="Levin J.Z."/>
            <person name="Mitchell T.K."/>
            <person name="Okubara P.A."/>
            <person name="Farman M.L."/>
            <person name="Kohn L.M."/>
            <person name="Birren B."/>
            <person name="Ma L.-J."/>
            <person name="Dean R.A."/>
        </authorList>
    </citation>
    <scope>NUCLEOTIDE SEQUENCE</scope>
    <source>
        <strain evidence="7">R3-111a-1</strain>
    </source>
</reference>
<keyword evidence="3" id="KW-0862">Zinc</keyword>
<evidence type="ECO:0000256" key="2">
    <source>
        <dbReference type="ARBA" id="ARBA00022771"/>
    </source>
</evidence>
<evidence type="ECO:0000313" key="7">
    <source>
        <dbReference type="EnsemblFungi" id="EJT76747"/>
    </source>
</evidence>
<dbReference type="SUPFAM" id="SSF144232">
    <property type="entry name" value="HIT/MYND zinc finger-like"/>
    <property type="match status" value="1"/>
</dbReference>
<keyword evidence="2 4" id="KW-0863">Zinc-finger</keyword>